<evidence type="ECO:0000313" key="3">
    <source>
        <dbReference type="Proteomes" id="UP000018542"/>
    </source>
</evidence>
<dbReference type="PATRIC" id="fig|1029756.8.peg.3485"/>
<dbReference type="HOGENOM" id="CLU_1872630_0_0_5"/>
<reference evidence="2 3" key="1">
    <citation type="journal article" date="2014" name="Genome Announc.">
        <title>Complete Genome Sequence of Hyphomicrobium nitrativorans Strain NL23, a Denitrifying Bacterium Isolated from Biofilm of a Methanol-Fed Denitrification System Treating Seawater at the Montreal Biodome.</title>
        <authorList>
            <person name="Martineau C."/>
            <person name="Villeneuve C."/>
            <person name="Mauffrey F."/>
            <person name="Villemur R."/>
        </authorList>
    </citation>
    <scope>NUCLEOTIDE SEQUENCE [LARGE SCALE GENOMIC DNA]</scope>
    <source>
        <strain evidence="2">NL23</strain>
    </source>
</reference>
<gene>
    <name evidence="2" type="ORF">W911_16730</name>
</gene>
<proteinExistence type="predicted"/>
<keyword evidence="3" id="KW-1185">Reference proteome</keyword>
<protein>
    <recommendedName>
        <fullName evidence="4">PilZ domain-containing protein</fullName>
    </recommendedName>
</protein>
<feature type="region of interest" description="Disordered" evidence="1">
    <location>
        <begin position="29"/>
        <end position="49"/>
    </location>
</feature>
<feature type="compositionally biased region" description="Basic and acidic residues" evidence="1">
    <location>
        <begin position="30"/>
        <end position="41"/>
    </location>
</feature>
<organism evidence="2 3">
    <name type="scientific">Hyphomicrobium nitrativorans NL23</name>
    <dbReference type="NCBI Taxonomy" id="1029756"/>
    <lineage>
        <taxon>Bacteria</taxon>
        <taxon>Pseudomonadati</taxon>
        <taxon>Pseudomonadota</taxon>
        <taxon>Alphaproteobacteria</taxon>
        <taxon>Hyphomicrobiales</taxon>
        <taxon>Hyphomicrobiaceae</taxon>
        <taxon>Hyphomicrobium</taxon>
    </lineage>
</organism>
<dbReference type="Proteomes" id="UP000018542">
    <property type="component" value="Chromosome"/>
</dbReference>
<dbReference type="KEGG" id="hni:W911_16730"/>
<sequence length="136" mass="15586">MPNVGRGWLLQTDAIMDFWKTLVSTLSRDQAPEKRKTDRQSLEPAQFRRSPRMREGFLWANGLIMPRPCTIRDLSPLTAEIVLWHDDIKPALLRGPLKLYSSADRREADCTLAGRRDNILSLKLQSAFHAPSRAYP</sequence>
<dbReference type="AlphaFoldDB" id="V5SKD2"/>
<evidence type="ECO:0000313" key="2">
    <source>
        <dbReference type="EMBL" id="AHB50429.1"/>
    </source>
</evidence>
<evidence type="ECO:0008006" key="4">
    <source>
        <dbReference type="Google" id="ProtNLM"/>
    </source>
</evidence>
<name>V5SKD2_9HYPH</name>
<dbReference type="EMBL" id="CP006912">
    <property type="protein sequence ID" value="AHB50429.1"/>
    <property type="molecule type" value="Genomic_DNA"/>
</dbReference>
<accession>V5SKD2</accession>
<evidence type="ECO:0000256" key="1">
    <source>
        <dbReference type="SAM" id="MobiDB-lite"/>
    </source>
</evidence>